<protein>
    <submittedName>
        <fullName evidence="1">Uncharacterized protein</fullName>
    </submittedName>
</protein>
<dbReference type="AlphaFoldDB" id="A0A382CM37"/>
<evidence type="ECO:0000313" key="1">
    <source>
        <dbReference type="EMBL" id="SVB26711.1"/>
    </source>
</evidence>
<name>A0A382CM37_9ZZZZ</name>
<organism evidence="1">
    <name type="scientific">marine metagenome</name>
    <dbReference type="NCBI Taxonomy" id="408172"/>
    <lineage>
        <taxon>unclassified sequences</taxon>
        <taxon>metagenomes</taxon>
        <taxon>ecological metagenomes</taxon>
    </lineage>
</organism>
<dbReference type="EMBL" id="UINC01035002">
    <property type="protein sequence ID" value="SVB26711.1"/>
    <property type="molecule type" value="Genomic_DNA"/>
</dbReference>
<accession>A0A382CM37</accession>
<reference evidence="1" key="1">
    <citation type="submission" date="2018-05" db="EMBL/GenBank/DDBJ databases">
        <authorList>
            <person name="Lanie J.A."/>
            <person name="Ng W.-L."/>
            <person name="Kazmierczak K.M."/>
            <person name="Andrzejewski T.M."/>
            <person name="Davidsen T.M."/>
            <person name="Wayne K.J."/>
            <person name="Tettelin H."/>
            <person name="Glass J.I."/>
            <person name="Rusch D."/>
            <person name="Podicherti R."/>
            <person name="Tsui H.-C.T."/>
            <person name="Winkler M.E."/>
        </authorList>
    </citation>
    <scope>NUCLEOTIDE SEQUENCE</scope>
</reference>
<gene>
    <name evidence="1" type="ORF">METZ01_LOCUS179565</name>
</gene>
<feature type="non-terminal residue" evidence="1">
    <location>
        <position position="300"/>
    </location>
</feature>
<sequence length="300" mass="34528">MKKLIQLLMLTLFVVSNTSGQINGTDHLINQLSNEKLKVIISNSGKLLSIENLLAMEKYGFESDKFELETDLGIFSNKDKNPTRVRKEDNRIIYQFDYGQVSLNLVYTLKGENGFIRRVLKIVNKTPLRVKNLKMGRTRFSKPADETIHYMTFWMSPTVEFIRFKKGGIFTGIENPFYHADLDEKGVALNFEPGLILKVDEGYESEPQFIGVYKKSGIIIEDSARPYRFLNGLGHIPIDRNESRAMRAFALDYLAPVQKTFLNINEQFFHPLPQMPKNYIDKGYFIKAIDTFADIEGDMI</sequence>
<proteinExistence type="predicted"/>